<dbReference type="RefSeq" id="YP_011712918.1">
    <property type="nucleotide sequence ID" value="NC_102114.1"/>
</dbReference>
<dbReference type="EMBL" id="MT074461">
    <property type="protein sequence ID" value="QIO00942.1"/>
    <property type="molecule type" value="Genomic_DNA"/>
</dbReference>
<dbReference type="GeneID" id="300968249"/>
<protein>
    <submittedName>
        <fullName evidence="1">Uncharacterized protein</fullName>
    </submittedName>
</protein>
<dbReference type="Proteomes" id="UP000501209">
    <property type="component" value="Segment"/>
</dbReference>
<reference evidence="2" key="1">
    <citation type="submission" date="2020-02" db="EMBL/GenBank/DDBJ databases">
        <authorList>
            <person name="Olsen N.S."/>
            <person name="Forero-Junco L."/>
            <person name="Kot W."/>
            <person name="Hansen L.H."/>
        </authorList>
    </citation>
    <scope>NUCLEOTIDE SEQUENCE [LARGE SCALE GENOMIC DNA]</scope>
</reference>
<keyword evidence="2" id="KW-1185">Reference proteome</keyword>
<name>A0A6G8RHR7_9CAUD</name>
<organism evidence="1 2">
    <name type="scientific">Salmonella phage smaug</name>
    <dbReference type="NCBI Taxonomy" id="2713322"/>
    <lineage>
        <taxon>Viruses</taxon>
        <taxon>Duplodnaviria</taxon>
        <taxon>Heunggongvirae</taxon>
        <taxon>Uroviricota</taxon>
        <taxon>Caudoviricetes</taxon>
        <taxon>Demerecviridae</taxon>
        <taxon>Markadamsvirinae</taxon>
        <taxon>Epseptimavirus</taxon>
        <taxon>Epseptimavirus smaug</taxon>
    </lineage>
</organism>
<evidence type="ECO:0000313" key="2">
    <source>
        <dbReference type="Proteomes" id="UP000501209"/>
    </source>
</evidence>
<sequence length="57" mass="6797">MIFKKIPDEIAGSFSYDPDTGRFLPIIGYTKESEGYLIYRHPQFGEFRVHRLAWWCI</sequence>
<gene>
    <name evidence="1" type="ORF">smaug_15</name>
</gene>
<proteinExistence type="predicted"/>
<accession>A0A6G8RHR7</accession>
<evidence type="ECO:0000313" key="1">
    <source>
        <dbReference type="EMBL" id="QIO00942.1"/>
    </source>
</evidence>